<accession>A0A8H4M302</accession>
<proteinExistence type="inferred from homology"/>
<dbReference type="GO" id="GO:0016020">
    <property type="term" value="C:membrane"/>
    <property type="evidence" value="ECO:0007669"/>
    <property type="project" value="UniProtKB-SubCell"/>
</dbReference>
<evidence type="ECO:0000259" key="10">
    <source>
        <dbReference type="PROSITE" id="PS51212"/>
    </source>
</evidence>
<feature type="chain" id="PRO_5034156839" description="WSC domain-containing protein" evidence="9">
    <location>
        <begin position="20"/>
        <end position="395"/>
    </location>
</feature>
<sequence length="395" mass="42516">MKSILFSLVLLVSLRFCAGSQTPGLQWDPATTASCVEWYDNDEGLTCEEARNYWGITPEQFTKWNPSVSLDCEPWGYQSYCIVTQERLDNSTKTTTTSTPASTPTTTQTTLDPSPTAWTALGCYFDDPKLQPLLQTRVSKEGGDPALTISKCQNACYLAALTFAGVKAGNECWCSPFVAGEHARNQSDCNLPCSGDKKEVCGGKESVNVFEPVKADEDEPAPPGYQVIPYPQHHTSSQKLTETGNIFSLSLISTPALLQSVQEKQVTPSAAAKIWANLYNAGKMQNPPIAAATTAVFFYLAWSVRDGTALSLVAAPNSSFLYAVSGILTVGIVPFTLAFMMGTNHSLEAKVGSKDETEATRTEVESLLERWGLLNAVRGVFPLVGGVVAALAAIP</sequence>
<keyword evidence="12" id="KW-1185">Reference proteome</keyword>
<comment type="caution">
    <text evidence="11">The sequence shown here is derived from an EMBL/GenBank/DDBJ whole genome shotgun (WGS) entry which is preliminary data.</text>
</comment>
<gene>
    <name evidence="11" type="ORF">CNMCM6805_003109</name>
</gene>
<comment type="similarity">
    <text evidence="6">Belongs to the anthrone oxygenase family.</text>
</comment>
<comment type="subcellular location">
    <subcellularLocation>
        <location evidence="1">Membrane</location>
        <topology evidence="1">Multi-pass membrane protein</topology>
    </subcellularLocation>
</comment>
<evidence type="ECO:0000256" key="8">
    <source>
        <dbReference type="SAM" id="Phobius"/>
    </source>
</evidence>
<keyword evidence="9" id="KW-0732">Signal</keyword>
<protein>
    <recommendedName>
        <fullName evidence="10">WSC domain-containing protein</fullName>
    </recommendedName>
</protein>
<evidence type="ECO:0000313" key="11">
    <source>
        <dbReference type="EMBL" id="KAF4227324.1"/>
    </source>
</evidence>
<dbReference type="PANTHER" id="PTHR35042">
    <property type="entry name" value="ANTHRONE OXYGENASE ENCC"/>
    <property type="match status" value="1"/>
</dbReference>
<dbReference type="SMART" id="SM00321">
    <property type="entry name" value="WSC"/>
    <property type="match status" value="1"/>
</dbReference>
<evidence type="ECO:0000256" key="1">
    <source>
        <dbReference type="ARBA" id="ARBA00004141"/>
    </source>
</evidence>
<feature type="transmembrane region" description="Helical" evidence="8">
    <location>
        <begin position="320"/>
        <end position="340"/>
    </location>
</feature>
<feature type="domain" description="WSC" evidence="10">
    <location>
        <begin position="117"/>
        <end position="213"/>
    </location>
</feature>
<evidence type="ECO:0000256" key="5">
    <source>
        <dbReference type="ARBA" id="ARBA00023136"/>
    </source>
</evidence>
<keyword evidence="4" id="KW-0560">Oxidoreductase</keyword>
<dbReference type="Proteomes" id="UP000653565">
    <property type="component" value="Unassembled WGS sequence"/>
</dbReference>
<dbReference type="InterPro" id="IPR002889">
    <property type="entry name" value="WSC_carb-bd"/>
</dbReference>
<evidence type="ECO:0000256" key="3">
    <source>
        <dbReference type="ARBA" id="ARBA00022989"/>
    </source>
</evidence>
<evidence type="ECO:0000256" key="2">
    <source>
        <dbReference type="ARBA" id="ARBA00022692"/>
    </source>
</evidence>
<keyword evidence="2 8" id="KW-0812">Transmembrane</keyword>
<name>A0A8H4M302_9EURO</name>
<evidence type="ECO:0000256" key="9">
    <source>
        <dbReference type="SAM" id="SignalP"/>
    </source>
</evidence>
<evidence type="ECO:0000313" key="12">
    <source>
        <dbReference type="Proteomes" id="UP000653565"/>
    </source>
</evidence>
<dbReference type="PANTHER" id="PTHR35042:SF1">
    <property type="entry name" value="DUF1772-DOMAIN-CONTAINING PROTEIN"/>
    <property type="match status" value="1"/>
</dbReference>
<dbReference type="GO" id="GO:0004497">
    <property type="term" value="F:monooxygenase activity"/>
    <property type="evidence" value="ECO:0007669"/>
    <property type="project" value="UniProtKB-KW"/>
</dbReference>
<dbReference type="Pfam" id="PF08592">
    <property type="entry name" value="Anthrone_oxy"/>
    <property type="match status" value="1"/>
</dbReference>
<dbReference type="InterPro" id="IPR013901">
    <property type="entry name" value="Anthrone_oxy"/>
</dbReference>
<reference evidence="11" key="1">
    <citation type="journal article" date="2020" name="bioRxiv">
        <title>Genomic and phenotypic heterogeneity of clinical isolates of the human pathogens Aspergillus fumigatus, Aspergillus lentulus and Aspergillus fumigatiaffinis.</title>
        <authorList>
            <person name="dos Santos R.A.C."/>
            <person name="Steenwyk J.L."/>
            <person name="Rivero-Menendez O."/>
            <person name="Mead M.E."/>
            <person name="Silva L.P."/>
            <person name="Bastos R.W."/>
            <person name="Alastruey-Izquierdo A."/>
            <person name="Goldman G.H."/>
            <person name="Rokas A."/>
        </authorList>
    </citation>
    <scope>NUCLEOTIDE SEQUENCE</scope>
    <source>
        <strain evidence="11">CNM-CM6805</strain>
    </source>
</reference>
<organism evidence="11 12">
    <name type="scientific">Aspergillus fumigatiaffinis</name>
    <dbReference type="NCBI Taxonomy" id="340414"/>
    <lineage>
        <taxon>Eukaryota</taxon>
        <taxon>Fungi</taxon>
        <taxon>Dikarya</taxon>
        <taxon>Ascomycota</taxon>
        <taxon>Pezizomycotina</taxon>
        <taxon>Eurotiomycetes</taxon>
        <taxon>Eurotiomycetidae</taxon>
        <taxon>Eurotiales</taxon>
        <taxon>Aspergillaceae</taxon>
        <taxon>Aspergillus</taxon>
        <taxon>Aspergillus subgen. Fumigati</taxon>
    </lineage>
</organism>
<feature type="signal peptide" evidence="9">
    <location>
        <begin position="1"/>
        <end position="19"/>
    </location>
</feature>
<keyword evidence="5 8" id="KW-0472">Membrane</keyword>
<dbReference type="PROSITE" id="PS51212">
    <property type="entry name" value="WSC"/>
    <property type="match status" value="1"/>
</dbReference>
<evidence type="ECO:0000256" key="6">
    <source>
        <dbReference type="ARBA" id="ARBA00034313"/>
    </source>
</evidence>
<evidence type="ECO:0000256" key="4">
    <source>
        <dbReference type="ARBA" id="ARBA00023033"/>
    </source>
</evidence>
<dbReference type="Pfam" id="PF01822">
    <property type="entry name" value="WSC"/>
    <property type="match status" value="1"/>
</dbReference>
<reference evidence="11" key="2">
    <citation type="submission" date="2020-04" db="EMBL/GenBank/DDBJ databases">
        <authorList>
            <person name="Santos R.A.C."/>
            <person name="Steenwyk J.L."/>
            <person name="Rivero-Menendez O."/>
            <person name="Mead M.E."/>
            <person name="Silva L.P."/>
            <person name="Bastos R.W."/>
            <person name="Alastruey-Izquierdo A."/>
            <person name="Goldman G.H."/>
            <person name="Rokas A."/>
        </authorList>
    </citation>
    <scope>NUCLEOTIDE SEQUENCE</scope>
    <source>
        <strain evidence="11">CNM-CM6805</strain>
    </source>
</reference>
<keyword evidence="4" id="KW-0503">Monooxygenase</keyword>
<feature type="region of interest" description="Disordered" evidence="7">
    <location>
        <begin position="92"/>
        <end position="111"/>
    </location>
</feature>
<feature type="transmembrane region" description="Helical" evidence="8">
    <location>
        <begin position="371"/>
        <end position="394"/>
    </location>
</feature>
<evidence type="ECO:0000256" key="7">
    <source>
        <dbReference type="SAM" id="MobiDB-lite"/>
    </source>
</evidence>
<dbReference type="EMBL" id="JAAAPX010000187">
    <property type="protein sequence ID" value="KAF4227324.1"/>
    <property type="molecule type" value="Genomic_DNA"/>
</dbReference>
<keyword evidence="3 8" id="KW-1133">Transmembrane helix</keyword>
<dbReference type="AlphaFoldDB" id="A0A8H4M302"/>